<gene>
    <name evidence="1" type="ORF">NQ318_008806</name>
</gene>
<evidence type="ECO:0000313" key="1">
    <source>
        <dbReference type="EMBL" id="KAJ8961128.1"/>
    </source>
</evidence>
<proteinExistence type="predicted"/>
<accession>A0AAV8ZCQ4</accession>
<dbReference type="Proteomes" id="UP001162162">
    <property type="component" value="Unassembled WGS sequence"/>
</dbReference>
<name>A0AAV8ZCQ4_9CUCU</name>
<evidence type="ECO:0000313" key="2">
    <source>
        <dbReference type="Proteomes" id="UP001162162"/>
    </source>
</evidence>
<keyword evidence="2" id="KW-1185">Reference proteome</keyword>
<dbReference type="EMBL" id="JAPWTK010000006">
    <property type="protein sequence ID" value="KAJ8961128.1"/>
    <property type="molecule type" value="Genomic_DNA"/>
</dbReference>
<protein>
    <submittedName>
        <fullName evidence="1">Uncharacterized protein</fullName>
    </submittedName>
</protein>
<reference evidence="1" key="1">
    <citation type="journal article" date="2023" name="Insect Mol. Biol.">
        <title>Genome sequencing provides insights into the evolution of gene families encoding plant cell wall-degrading enzymes in longhorned beetles.</title>
        <authorList>
            <person name="Shin N.R."/>
            <person name="Okamura Y."/>
            <person name="Kirsch R."/>
            <person name="Pauchet Y."/>
        </authorList>
    </citation>
    <scope>NUCLEOTIDE SEQUENCE</scope>
    <source>
        <strain evidence="1">AMC_N1</strain>
    </source>
</reference>
<comment type="caution">
    <text evidence="1">The sequence shown here is derived from an EMBL/GenBank/DDBJ whole genome shotgun (WGS) entry which is preliminary data.</text>
</comment>
<organism evidence="1 2">
    <name type="scientific">Aromia moschata</name>
    <dbReference type="NCBI Taxonomy" id="1265417"/>
    <lineage>
        <taxon>Eukaryota</taxon>
        <taxon>Metazoa</taxon>
        <taxon>Ecdysozoa</taxon>
        <taxon>Arthropoda</taxon>
        <taxon>Hexapoda</taxon>
        <taxon>Insecta</taxon>
        <taxon>Pterygota</taxon>
        <taxon>Neoptera</taxon>
        <taxon>Endopterygota</taxon>
        <taxon>Coleoptera</taxon>
        <taxon>Polyphaga</taxon>
        <taxon>Cucujiformia</taxon>
        <taxon>Chrysomeloidea</taxon>
        <taxon>Cerambycidae</taxon>
        <taxon>Cerambycinae</taxon>
        <taxon>Callichromatini</taxon>
        <taxon>Aromia</taxon>
    </lineage>
</organism>
<sequence length="261" mass="30731">MVNRQLKVSVEENRLRLEPRVVNFAQLEMTEDTTRTIKQGDEHMRNLDTAQRILLQNFNTSTEPVFFQEPRFFGGLRHSQKEERRLKNHTVEGLRLREPMKMSIVYYKSIYCRKIFITYVHYFCLLSFPKGNPKDKIDNNESGVYEISFKDWDQNIYRELTKLIKETSQTTRNGARPKFLPILKRPPEEDRELEGSRKGELRPGGNEAVVECGRFCAAAVLEHRFNRVKLALCFGKYIYVNIFHLFFQTRILFGCIASLPP</sequence>
<dbReference type="AlphaFoldDB" id="A0AAV8ZCQ4"/>